<dbReference type="RefSeq" id="WP_275056836.1">
    <property type="nucleotide sequence ID" value="NZ_CP118988.1"/>
</dbReference>
<evidence type="ECO:0000313" key="2">
    <source>
        <dbReference type="EMBL" id="WED75793.1"/>
    </source>
</evidence>
<dbReference type="AlphaFoldDB" id="A0AAX3NNV4"/>
<dbReference type="Proteomes" id="UP001213721">
    <property type="component" value="Chromosome"/>
</dbReference>
<dbReference type="EMBL" id="CP118988">
    <property type="protein sequence ID" value="WED75793.1"/>
    <property type="molecule type" value="Genomic_DNA"/>
</dbReference>
<dbReference type="SUPFAM" id="SSF56935">
    <property type="entry name" value="Porins"/>
    <property type="match status" value="1"/>
</dbReference>
<sequence>MKKATVSLLVLAGFASTSAMAQDAFSYAKGGLTWAHTKSDYLSHNKFLFPRDASSEGTRDFGGVTLDLSKSFANNFYGRLLSEGTSAQHGNDSMGIGSLGIGVFTPLSTGLNLYGETGLMGYTMERERAYDFRGWDNTVLRKSSGSMYGEVGLRYDIGDIELSTAYRYANMTDDMHDFKVGGAYKLNQNWALTADYTYRNWDLQKGSISSVGVKYSF</sequence>
<evidence type="ECO:0000313" key="3">
    <source>
        <dbReference type="Proteomes" id="UP001213721"/>
    </source>
</evidence>
<name>A0AAX3NNV4_9GAMM</name>
<feature type="signal peptide" evidence="1">
    <location>
        <begin position="1"/>
        <end position="21"/>
    </location>
</feature>
<protein>
    <submittedName>
        <fullName evidence="2">Autotransporter</fullName>
    </submittedName>
</protein>
<organism evidence="2 3">
    <name type="scientific">Aeromonas allosaccharophila</name>
    <dbReference type="NCBI Taxonomy" id="656"/>
    <lineage>
        <taxon>Bacteria</taxon>
        <taxon>Pseudomonadati</taxon>
        <taxon>Pseudomonadota</taxon>
        <taxon>Gammaproteobacteria</taxon>
        <taxon>Aeromonadales</taxon>
        <taxon>Aeromonadaceae</taxon>
        <taxon>Aeromonas</taxon>
    </lineage>
</organism>
<dbReference type="Gene3D" id="2.40.160.20">
    <property type="match status" value="1"/>
</dbReference>
<gene>
    <name evidence="2" type="ORF">PYU98_18020</name>
</gene>
<accession>A0AAX3NNV4</accession>
<feature type="chain" id="PRO_5043399410" evidence="1">
    <location>
        <begin position="22"/>
        <end position="217"/>
    </location>
</feature>
<reference evidence="2" key="1">
    <citation type="submission" date="2023-02" db="EMBL/GenBank/DDBJ databases">
        <title>The sequence of Aeromonas allosaccharophila K520.</title>
        <authorList>
            <person name="Luo X."/>
        </authorList>
    </citation>
    <scope>NUCLEOTIDE SEQUENCE</scope>
    <source>
        <strain evidence="2">K520</strain>
    </source>
</reference>
<keyword evidence="1" id="KW-0732">Signal</keyword>
<evidence type="ECO:0000256" key="1">
    <source>
        <dbReference type="SAM" id="SignalP"/>
    </source>
</evidence>
<proteinExistence type="predicted"/>